<gene>
    <name evidence="1" type="ordered locus">CLL_A2700</name>
</gene>
<reference evidence="1" key="1">
    <citation type="submission" date="2009-06" db="EMBL/GenBank/DDBJ databases">
        <authorList>
            <consortium name="US DOE Joint Genome Institute (JGI-PGF)"/>
            <person name="Lucas S."/>
            <person name="Copeland A."/>
            <person name="Lapidus A."/>
            <person name="Glavina del Rio T."/>
            <person name="Dalin E."/>
            <person name="Tice H."/>
            <person name="Bruce D."/>
            <person name="Goodwin L."/>
            <person name="Pitluck S."/>
            <person name="Kyrpides N."/>
            <person name="Mavromatis K."/>
            <person name="Ivanova N."/>
            <person name="Saunders E."/>
            <person name="Brettin T."/>
            <person name="Detter J.C."/>
            <person name="Han C."/>
            <person name="Larimer F."/>
            <person name="Land M."/>
            <person name="Hauser L."/>
            <person name="Markowitz V."/>
            <person name="Cheng J.-F."/>
            <person name="Hugenholtz P."/>
            <person name="Woyke T."/>
            <person name="Wu D."/>
            <person name="Gronow S."/>
            <person name="Klenk H.-P."/>
            <person name="Eisen J.A."/>
        </authorList>
    </citation>
    <scope>NUCLEOTIDE SEQUENCE</scope>
    <source>
        <strain evidence="1">Eklund 17B</strain>
    </source>
</reference>
<reference evidence="1" key="2">
    <citation type="submission" date="2009-08" db="EMBL/GenBank/DDBJ databases">
        <authorList>
            <person name="Shrivastava S."/>
            <person name="Brinkac L.M."/>
            <person name="Dodson R.J."/>
            <person name="Harkins D.M."/>
            <person name="Durkin A.S."/>
            <person name="Sutton G."/>
        </authorList>
    </citation>
    <scope>NUCLEOTIDE SEQUENCE</scope>
    <source>
        <strain evidence="1">Eklund 17B</strain>
    </source>
</reference>
<name>B2TNT1_CLOBB</name>
<dbReference type="HOGENOM" id="CLU_3342139_0_0_9"/>
<protein>
    <submittedName>
        <fullName evidence="1">Uncharacterized protein</fullName>
    </submittedName>
</protein>
<accession>B2TNT1</accession>
<accession>U4PMX8</accession>
<dbReference type="AlphaFoldDB" id="B2TNT1"/>
<dbReference type="EMBL" id="CP001056">
    <property type="protein sequence ID" value="ACD21880.1"/>
    <property type="molecule type" value="Genomic_DNA"/>
</dbReference>
<dbReference type="KEGG" id="cbk:CLL_A2700"/>
<proteinExistence type="predicted"/>
<organism evidence="1">
    <name type="scientific">Clostridium botulinum (strain Eklund 17B / Type B)</name>
    <dbReference type="NCBI Taxonomy" id="935198"/>
    <lineage>
        <taxon>Bacteria</taxon>
        <taxon>Bacillati</taxon>
        <taxon>Bacillota</taxon>
        <taxon>Clostridia</taxon>
        <taxon>Eubacteriales</taxon>
        <taxon>Clostridiaceae</taxon>
        <taxon>Clostridium</taxon>
    </lineage>
</organism>
<evidence type="ECO:0000313" key="1">
    <source>
        <dbReference type="EMBL" id="ACD21880.1"/>
    </source>
</evidence>
<dbReference type="PATRIC" id="fig|935198.13.peg.2659"/>
<sequence length="37" mass="4366">MKDYAKNRVKEVAEFTVETKSIINSYKNIHAFKIYSV</sequence>